<dbReference type="Proteomes" id="UP000239532">
    <property type="component" value="Unassembled WGS sequence"/>
</dbReference>
<organism evidence="2 3">
    <name type="scientific">Nonlabens agnitus</name>
    <dbReference type="NCBI Taxonomy" id="870484"/>
    <lineage>
        <taxon>Bacteria</taxon>
        <taxon>Pseudomonadati</taxon>
        <taxon>Bacteroidota</taxon>
        <taxon>Flavobacteriia</taxon>
        <taxon>Flavobacteriales</taxon>
        <taxon>Flavobacteriaceae</taxon>
        <taxon>Nonlabens</taxon>
    </lineage>
</organism>
<dbReference type="InterPro" id="IPR045743">
    <property type="entry name" value="DUF6089"/>
</dbReference>
<proteinExistence type="predicted"/>
<comment type="caution">
    <text evidence="2">The sequence shown here is derived from an EMBL/GenBank/DDBJ whole genome shotgun (WGS) entry which is preliminary data.</text>
</comment>
<dbReference type="EMBL" id="MQUC01000003">
    <property type="protein sequence ID" value="PRP67915.1"/>
    <property type="molecule type" value="Genomic_DNA"/>
</dbReference>
<feature type="domain" description="DUF6089" evidence="1">
    <location>
        <begin position="2"/>
        <end position="231"/>
    </location>
</feature>
<keyword evidence="3" id="KW-1185">Reference proteome</keyword>
<gene>
    <name evidence="2" type="ORF">BST86_12830</name>
</gene>
<reference evidence="2 3" key="1">
    <citation type="submission" date="2016-11" db="EMBL/GenBank/DDBJ databases">
        <title>Trade-off between light-utilization and light-protection in marine flavobacteria.</title>
        <authorList>
            <person name="Kumagai Y."/>
        </authorList>
    </citation>
    <scope>NUCLEOTIDE SEQUENCE [LARGE SCALE GENOMIC DNA]</scope>
    <source>
        <strain evidence="2 3">JCM 17109</strain>
    </source>
</reference>
<dbReference type="AlphaFoldDB" id="A0A2S9WWS2"/>
<dbReference type="OrthoDB" id="654178at2"/>
<sequence>MRLVLLLIAFFVFAFAKAQTYELGVWAGGSNVIGDVGSTKYVNPSGIAIGGVAKWNRSNRHSFRGSLIYTRLNGDDSKSDDRSRELRGLEYEYSMLEASLGVEYTFWEWELYSGKRHITPYMYTGFSTYSYGSLALNENTNNNQLERYSRRIDFAIPFILGVKTNLTEHLILAAEIGARYTFTDNLDGSNPDESKDEFEELKFGNLNNNDWYVFSGVTITYTFGRKPCYCNF</sequence>
<accession>A0A2S9WWS2</accession>
<protein>
    <recommendedName>
        <fullName evidence="1">DUF6089 domain-containing protein</fullName>
    </recommendedName>
</protein>
<evidence type="ECO:0000313" key="3">
    <source>
        <dbReference type="Proteomes" id="UP000239532"/>
    </source>
</evidence>
<dbReference type="InterPro" id="IPR011250">
    <property type="entry name" value="OMP/PagP_B-barrel"/>
</dbReference>
<evidence type="ECO:0000313" key="2">
    <source>
        <dbReference type="EMBL" id="PRP67915.1"/>
    </source>
</evidence>
<dbReference type="SUPFAM" id="SSF56925">
    <property type="entry name" value="OMPA-like"/>
    <property type="match status" value="1"/>
</dbReference>
<dbReference type="Pfam" id="PF19573">
    <property type="entry name" value="DUF6089"/>
    <property type="match status" value="1"/>
</dbReference>
<dbReference type="RefSeq" id="WP_105983608.1">
    <property type="nucleotide sequence ID" value="NZ_MQUC01000003.1"/>
</dbReference>
<name>A0A2S9WWS2_9FLAO</name>
<evidence type="ECO:0000259" key="1">
    <source>
        <dbReference type="Pfam" id="PF19573"/>
    </source>
</evidence>